<accession>A0A4U8Q4V4</accession>
<feature type="transmembrane region" description="Helical" evidence="7">
    <location>
        <begin position="367"/>
        <end position="388"/>
    </location>
</feature>
<keyword evidence="5 7" id="KW-1133">Transmembrane helix</keyword>
<dbReference type="InterPro" id="IPR022324">
    <property type="entry name" value="Bacilysin_exporter_BacE_put"/>
</dbReference>
<feature type="transmembrane region" description="Helical" evidence="7">
    <location>
        <begin position="154"/>
        <end position="174"/>
    </location>
</feature>
<feature type="transmembrane region" description="Helical" evidence="7">
    <location>
        <begin position="400"/>
        <end position="418"/>
    </location>
</feature>
<comment type="subcellular location">
    <subcellularLocation>
        <location evidence="1">Cell membrane</location>
        <topology evidence="1">Multi-pass membrane protein</topology>
    </subcellularLocation>
</comment>
<keyword evidence="2" id="KW-0813">Transport</keyword>
<feature type="transmembrane region" description="Helical" evidence="7">
    <location>
        <begin position="27"/>
        <end position="51"/>
    </location>
</feature>
<dbReference type="Pfam" id="PF07690">
    <property type="entry name" value="MFS_1"/>
    <property type="match status" value="1"/>
</dbReference>
<evidence type="ECO:0000256" key="4">
    <source>
        <dbReference type="ARBA" id="ARBA00022692"/>
    </source>
</evidence>
<feature type="transmembrane region" description="Helical" evidence="7">
    <location>
        <begin position="239"/>
        <end position="265"/>
    </location>
</feature>
<dbReference type="Proteomes" id="UP000306509">
    <property type="component" value="Unassembled WGS sequence"/>
</dbReference>
<evidence type="ECO:0000313" key="9">
    <source>
        <dbReference type="Proteomes" id="UP000306509"/>
    </source>
</evidence>
<proteinExistence type="predicted"/>
<dbReference type="AlphaFoldDB" id="A0A4U8Q4V4"/>
<comment type="caution">
    <text evidence="8">The sequence shown here is derived from an EMBL/GenBank/DDBJ whole genome shotgun (WGS) entry which is preliminary data.</text>
</comment>
<dbReference type="PANTHER" id="PTHR43266">
    <property type="entry name" value="MACROLIDE-EFFLUX PROTEIN"/>
    <property type="match status" value="1"/>
</dbReference>
<evidence type="ECO:0000256" key="6">
    <source>
        <dbReference type="ARBA" id="ARBA00023136"/>
    </source>
</evidence>
<feature type="transmembrane region" description="Helical" evidence="7">
    <location>
        <begin position="331"/>
        <end position="355"/>
    </location>
</feature>
<name>A0A4U8Q4V4_9FIRM</name>
<feature type="transmembrane region" description="Helical" evidence="7">
    <location>
        <begin position="180"/>
        <end position="201"/>
    </location>
</feature>
<evidence type="ECO:0000256" key="2">
    <source>
        <dbReference type="ARBA" id="ARBA00022448"/>
    </source>
</evidence>
<organism evidence="8 9">
    <name type="scientific">Robinsoniella peoriensis</name>
    <dbReference type="NCBI Taxonomy" id="180332"/>
    <lineage>
        <taxon>Bacteria</taxon>
        <taxon>Bacillati</taxon>
        <taxon>Bacillota</taxon>
        <taxon>Clostridia</taxon>
        <taxon>Lachnospirales</taxon>
        <taxon>Lachnospiraceae</taxon>
        <taxon>Robinsoniella</taxon>
    </lineage>
</organism>
<keyword evidence="9" id="KW-1185">Reference proteome</keyword>
<dbReference type="PRINTS" id="PR01988">
    <property type="entry name" value="EXPORTERBACE"/>
</dbReference>
<evidence type="ECO:0000313" key="8">
    <source>
        <dbReference type="EMBL" id="TLC99448.1"/>
    </source>
</evidence>
<feature type="transmembrane region" description="Helical" evidence="7">
    <location>
        <begin position="305"/>
        <end position="325"/>
    </location>
</feature>
<evidence type="ECO:0000256" key="7">
    <source>
        <dbReference type="SAM" id="Phobius"/>
    </source>
</evidence>
<dbReference type="EMBL" id="QGQD01000069">
    <property type="protein sequence ID" value="TLC99448.1"/>
    <property type="molecule type" value="Genomic_DNA"/>
</dbReference>
<feature type="transmembrane region" description="Helical" evidence="7">
    <location>
        <begin position="115"/>
        <end position="133"/>
    </location>
</feature>
<dbReference type="SUPFAM" id="SSF103473">
    <property type="entry name" value="MFS general substrate transporter"/>
    <property type="match status" value="1"/>
</dbReference>
<evidence type="ECO:0000256" key="3">
    <source>
        <dbReference type="ARBA" id="ARBA00022475"/>
    </source>
</evidence>
<feature type="transmembrane region" description="Helical" evidence="7">
    <location>
        <begin position="91"/>
        <end position="109"/>
    </location>
</feature>
<dbReference type="InterPro" id="IPR036259">
    <property type="entry name" value="MFS_trans_sf"/>
</dbReference>
<keyword evidence="4 7" id="KW-0812">Transmembrane</keyword>
<dbReference type="RefSeq" id="WP_243133060.1">
    <property type="nucleotide sequence ID" value="NZ_QGQD01000069.1"/>
</dbReference>
<feature type="transmembrane region" description="Helical" evidence="7">
    <location>
        <begin position="271"/>
        <end position="293"/>
    </location>
</feature>
<feature type="transmembrane region" description="Helical" evidence="7">
    <location>
        <begin position="57"/>
        <end position="79"/>
    </location>
</feature>
<reference evidence="8 9" key="1">
    <citation type="journal article" date="2019" name="Anaerobe">
        <title>Detection of Robinsoniella peoriensis in multiple bone samples of a trauma patient.</title>
        <authorList>
            <person name="Schrottner P."/>
            <person name="Hartwich K."/>
            <person name="Bunk B."/>
            <person name="Schober I."/>
            <person name="Helbig S."/>
            <person name="Rudolph W.W."/>
            <person name="Gunzer F."/>
        </authorList>
    </citation>
    <scope>NUCLEOTIDE SEQUENCE [LARGE SCALE GENOMIC DNA]</scope>
    <source>
        <strain evidence="8 9">DSM 106044</strain>
    </source>
</reference>
<dbReference type="GO" id="GO:0022857">
    <property type="term" value="F:transmembrane transporter activity"/>
    <property type="evidence" value="ECO:0007669"/>
    <property type="project" value="InterPro"/>
</dbReference>
<dbReference type="STRING" id="180332.GCA_000797495_05602"/>
<protein>
    <submittedName>
        <fullName evidence="8">Enterobactin exporter EntS</fullName>
    </submittedName>
</protein>
<dbReference type="GO" id="GO:0005886">
    <property type="term" value="C:plasma membrane"/>
    <property type="evidence" value="ECO:0007669"/>
    <property type="project" value="UniProtKB-SubCell"/>
</dbReference>
<evidence type="ECO:0000256" key="5">
    <source>
        <dbReference type="ARBA" id="ARBA00022989"/>
    </source>
</evidence>
<dbReference type="InterPro" id="IPR011701">
    <property type="entry name" value="MFS"/>
</dbReference>
<evidence type="ECO:0000256" key="1">
    <source>
        <dbReference type="ARBA" id="ARBA00004651"/>
    </source>
</evidence>
<dbReference type="Gene3D" id="1.20.1250.20">
    <property type="entry name" value="MFS general substrate transporter like domains"/>
    <property type="match status" value="1"/>
</dbReference>
<dbReference type="CDD" id="cd06173">
    <property type="entry name" value="MFS_MefA_like"/>
    <property type="match status" value="1"/>
</dbReference>
<dbReference type="PANTHER" id="PTHR43266:SF9">
    <property type="entry name" value="PERMEASE, MAJOR FACILITATOR SUPERFAMILY-RELATED"/>
    <property type="match status" value="1"/>
</dbReference>
<keyword evidence="3" id="KW-1003">Cell membrane</keyword>
<gene>
    <name evidence="8" type="ORF">DSM106044_03651</name>
</gene>
<keyword evidence="6 7" id="KW-0472">Membrane</keyword>
<sequence length="433" mass="47335">MNNTINDNIQCNSVEKRNIPPLKNFKLMVLGQIISILGSSLLRFALSLFVLDKTGRADVFATLFAISNIPLLLGPFGGAIADRFNRKNLMVIYDFCSGTIVFCLFLLLLTGNTSIVVIGIIMILLSAISAMYNPTVSASVPLLVEEKKIESSNGIVMAVQSLAMVSAPIIGSFLYSAIDFNILILVCSILFILSAIMEIFIDIPFSKTREKGHIIHTTISDLKSGFIYVVKEPYIYKSVLFAMALNLIVTPLLVIATPTILRLVMGSTETMYGLGMGLINFATVVGALTVGIFARKLHFNRVYRWVLIMSVMFLPIAVSILPSVLKFGYLPAFSIFMLGAVPLSAMIQILSIFVVSKVQKQTPNEMLGRVMSIMIAGAQCSTPIGQIICGNILETFSGNFYLPVLFICGIMIIISVITKYSFKNIKLNCEGGI</sequence>